<proteinExistence type="predicted"/>
<dbReference type="PANTHER" id="PTHR37178">
    <property type="entry name" value="PLANT/PROTEIN"/>
    <property type="match status" value="1"/>
</dbReference>
<sequence length="213" mass="24174">MQRQKSRVFATGEDPGGSSSESEIPATSDEFLRKVSSESYTNLSKQMQEKEEASFEVLERDPWGEDNKMVYVLAQKEESLFTMKVRKDRSDVENEFTTLFPSIGSRQRWKRPEPAKPPAGDEQEPTARFSMHVDTVSEGILVFEDEDEATRFCGLLETDGRQDLSVVETDAPGLFSLCQRSKAVAILFRQGVMPPLPDRLQRALRARKFSLDD</sequence>
<reference evidence="2 3" key="1">
    <citation type="journal article" date="2014" name="Nat. Commun.">
        <title>Klebsormidium flaccidum genome reveals primary factors for plant terrestrial adaptation.</title>
        <authorList>
            <person name="Hori K."/>
            <person name="Maruyama F."/>
            <person name="Fujisawa T."/>
            <person name="Togashi T."/>
            <person name="Yamamoto N."/>
            <person name="Seo M."/>
            <person name="Sato S."/>
            <person name="Yamada T."/>
            <person name="Mori H."/>
            <person name="Tajima N."/>
            <person name="Moriyama T."/>
            <person name="Ikeuchi M."/>
            <person name="Watanabe M."/>
            <person name="Wada H."/>
            <person name="Kobayashi K."/>
            <person name="Saito M."/>
            <person name="Masuda T."/>
            <person name="Sasaki-Sekimoto Y."/>
            <person name="Mashiguchi K."/>
            <person name="Awai K."/>
            <person name="Shimojima M."/>
            <person name="Masuda S."/>
            <person name="Iwai M."/>
            <person name="Nobusawa T."/>
            <person name="Narise T."/>
            <person name="Kondo S."/>
            <person name="Saito H."/>
            <person name="Sato R."/>
            <person name="Murakawa M."/>
            <person name="Ihara Y."/>
            <person name="Oshima-Yamada Y."/>
            <person name="Ohtaka K."/>
            <person name="Satoh M."/>
            <person name="Sonobe K."/>
            <person name="Ishii M."/>
            <person name="Ohtani R."/>
            <person name="Kanamori-Sato M."/>
            <person name="Honoki R."/>
            <person name="Miyazaki D."/>
            <person name="Mochizuki H."/>
            <person name="Umetsu J."/>
            <person name="Higashi K."/>
            <person name="Shibata D."/>
            <person name="Kamiya Y."/>
            <person name="Sato N."/>
            <person name="Nakamura Y."/>
            <person name="Tabata S."/>
            <person name="Ida S."/>
            <person name="Kurokawa K."/>
            <person name="Ohta H."/>
        </authorList>
    </citation>
    <scope>NUCLEOTIDE SEQUENCE [LARGE SCALE GENOMIC DNA]</scope>
    <source>
        <strain evidence="2 3">NIES-2285</strain>
    </source>
</reference>
<feature type="region of interest" description="Disordered" evidence="1">
    <location>
        <begin position="1"/>
        <end position="29"/>
    </location>
</feature>
<dbReference type="OrthoDB" id="566751at2759"/>
<dbReference type="AlphaFoldDB" id="A0A1Y1I7M8"/>
<accession>A0A1Y1I7M8</accession>
<dbReference type="PANTHER" id="PTHR37178:SF1">
    <property type="entry name" value="PLANT_PROTEIN"/>
    <property type="match status" value="1"/>
</dbReference>
<dbReference type="Pfam" id="PF11360">
    <property type="entry name" value="DUF3110"/>
    <property type="match status" value="1"/>
</dbReference>
<keyword evidence="3" id="KW-1185">Reference proteome</keyword>
<organism evidence="2 3">
    <name type="scientific">Klebsormidium nitens</name>
    <name type="common">Green alga</name>
    <name type="synonym">Ulothrix nitens</name>
    <dbReference type="NCBI Taxonomy" id="105231"/>
    <lineage>
        <taxon>Eukaryota</taxon>
        <taxon>Viridiplantae</taxon>
        <taxon>Streptophyta</taxon>
        <taxon>Klebsormidiophyceae</taxon>
        <taxon>Klebsormidiales</taxon>
        <taxon>Klebsormidiaceae</taxon>
        <taxon>Klebsormidium</taxon>
    </lineage>
</organism>
<evidence type="ECO:0000313" key="3">
    <source>
        <dbReference type="Proteomes" id="UP000054558"/>
    </source>
</evidence>
<dbReference type="Proteomes" id="UP000054558">
    <property type="component" value="Unassembled WGS sequence"/>
</dbReference>
<protein>
    <submittedName>
        <fullName evidence="2">Uncharacterized protein</fullName>
    </submittedName>
</protein>
<dbReference type="InterPro" id="IPR021503">
    <property type="entry name" value="DUF3110"/>
</dbReference>
<feature type="region of interest" description="Disordered" evidence="1">
    <location>
        <begin position="106"/>
        <end position="125"/>
    </location>
</feature>
<gene>
    <name evidence="2" type="ORF">KFL_003220120</name>
</gene>
<evidence type="ECO:0000313" key="2">
    <source>
        <dbReference type="EMBL" id="GAQ86950.1"/>
    </source>
</evidence>
<evidence type="ECO:0000256" key="1">
    <source>
        <dbReference type="SAM" id="MobiDB-lite"/>
    </source>
</evidence>
<dbReference type="EMBL" id="DF237271">
    <property type="protein sequence ID" value="GAQ86950.1"/>
    <property type="molecule type" value="Genomic_DNA"/>
</dbReference>
<name>A0A1Y1I7M8_KLENI</name>
<dbReference type="OMA" id="MKTRRNI"/>